<protein>
    <submittedName>
        <fullName evidence="2">NAD-dependent epimerase/dehydratase</fullName>
    </submittedName>
</protein>
<evidence type="ECO:0000313" key="2">
    <source>
        <dbReference type="EMBL" id="AFK02593.1"/>
    </source>
</evidence>
<keyword evidence="3" id="KW-1185">Reference proteome</keyword>
<reference evidence="2 3" key="1">
    <citation type="submission" date="2011-07" db="EMBL/GenBank/DDBJ databases">
        <title>The complete genome of chromosome of Emticicia oligotrophica DSM 17448.</title>
        <authorList>
            <consortium name="US DOE Joint Genome Institute (JGI-PGF)"/>
            <person name="Lucas S."/>
            <person name="Han J."/>
            <person name="Lapidus A."/>
            <person name="Bruce D."/>
            <person name="Goodwin L."/>
            <person name="Pitluck S."/>
            <person name="Peters L."/>
            <person name="Kyrpides N."/>
            <person name="Mavromatis K."/>
            <person name="Ivanova N."/>
            <person name="Ovchinnikova G."/>
            <person name="Teshima H."/>
            <person name="Detter J.C."/>
            <person name="Tapia R."/>
            <person name="Han C."/>
            <person name="Land M."/>
            <person name="Hauser L."/>
            <person name="Markowitz V."/>
            <person name="Cheng J.-F."/>
            <person name="Hugenholtz P."/>
            <person name="Woyke T."/>
            <person name="Wu D."/>
            <person name="Tindall B."/>
            <person name="Pomrenke H."/>
            <person name="Brambilla E."/>
            <person name="Klenk H.-P."/>
            <person name="Eisen J.A."/>
        </authorList>
    </citation>
    <scope>NUCLEOTIDE SEQUENCE [LARGE SCALE GENOMIC DNA]</scope>
    <source>
        <strain evidence="2 3">DSM 17448</strain>
    </source>
</reference>
<feature type="domain" description="NAD(P)-binding" evidence="1">
    <location>
        <begin position="8"/>
        <end position="190"/>
    </location>
</feature>
<dbReference type="InterPro" id="IPR051606">
    <property type="entry name" value="Polyketide_Oxido-like"/>
</dbReference>
<dbReference type="RefSeq" id="WP_015028293.1">
    <property type="nucleotide sequence ID" value="NC_018748.1"/>
</dbReference>
<dbReference type="Pfam" id="PF13460">
    <property type="entry name" value="NAD_binding_10"/>
    <property type="match status" value="1"/>
</dbReference>
<name>A0ABM5MZX1_EMTOG</name>
<dbReference type="InterPro" id="IPR036291">
    <property type="entry name" value="NAD(P)-bd_dom_sf"/>
</dbReference>
<dbReference type="PANTHER" id="PTHR43355">
    <property type="entry name" value="FLAVIN REDUCTASE (NADPH)"/>
    <property type="match status" value="1"/>
</dbReference>
<dbReference type="SUPFAM" id="SSF51735">
    <property type="entry name" value="NAD(P)-binding Rossmann-fold domains"/>
    <property type="match status" value="1"/>
</dbReference>
<organism evidence="2 3">
    <name type="scientific">Emticicia oligotrophica (strain DSM 17448 / CIP 109782 / MTCC 6937 / GPTSA100-15)</name>
    <dbReference type="NCBI Taxonomy" id="929562"/>
    <lineage>
        <taxon>Bacteria</taxon>
        <taxon>Pseudomonadati</taxon>
        <taxon>Bacteroidota</taxon>
        <taxon>Cytophagia</taxon>
        <taxon>Cytophagales</taxon>
        <taxon>Leadbetterellaceae</taxon>
        <taxon>Emticicia</taxon>
    </lineage>
</organism>
<accession>A0ABM5MZX1</accession>
<evidence type="ECO:0000259" key="1">
    <source>
        <dbReference type="Pfam" id="PF13460"/>
    </source>
</evidence>
<dbReference type="Proteomes" id="UP000002875">
    <property type="component" value="Chromosome"/>
</dbReference>
<gene>
    <name evidence="2" type="ordered locus">Emtol_1447</name>
</gene>
<dbReference type="InterPro" id="IPR016040">
    <property type="entry name" value="NAD(P)-bd_dom"/>
</dbReference>
<proteinExistence type="predicted"/>
<evidence type="ECO:0000313" key="3">
    <source>
        <dbReference type="Proteomes" id="UP000002875"/>
    </source>
</evidence>
<sequence length="288" mass="32700">MKKILVIGSTGLLGKPVAFALQNAGFELTLFVRNDSLVKDIFPNTKIIKGDLAIKSDVEKAMQGQDAIFLNLSVKQTEKLTDFHAEGEGLDTIIEAAHKAGIKRIAYLSSLVHLYQGMNNFDWWVFRIKQEAVQKIKKSGIPYSIFYPSTFMESIFYQSKQGSKIALGGKSEYPMYYISAKDYAQQVAKSFEVLPESESYDFVVQGLEAFTQDAAAKEFIKYYTKENLGIMWAPMFVMKLMGVFSQKFNYGYHIVEALNKYPEKFEAQQTWELLGKPQITLKSFAENL</sequence>
<dbReference type="PANTHER" id="PTHR43355:SF2">
    <property type="entry name" value="FLAVIN REDUCTASE (NADPH)"/>
    <property type="match status" value="1"/>
</dbReference>
<dbReference type="Gene3D" id="3.40.50.720">
    <property type="entry name" value="NAD(P)-binding Rossmann-like Domain"/>
    <property type="match status" value="1"/>
</dbReference>
<dbReference type="EMBL" id="CP002961">
    <property type="protein sequence ID" value="AFK02593.1"/>
    <property type="molecule type" value="Genomic_DNA"/>
</dbReference>